<keyword evidence="6" id="KW-0464">Manganese</keyword>
<reference evidence="9" key="1">
    <citation type="submission" date="2013-08" db="EMBL/GenBank/DDBJ databases">
        <authorList>
            <person name="Mendez C."/>
            <person name="Richter M."/>
            <person name="Ferrer M."/>
            <person name="Sanchez J."/>
        </authorList>
    </citation>
    <scope>NUCLEOTIDE SEQUENCE</scope>
</reference>
<evidence type="ECO:0000256" key="5">
    <source>
        <dbReference type="ARBA" id="ARBA00022842"/>
    </source>
</evidence>
<keyword evidence="4 9" id="KW-0378">Hydrolase</keyword>
<keyword evidence="5" id="KW-0460">Magnesium</keyword>
<dbReference type="InterPro" id="IPR015797">
    <property type="entry name" value="NUDIX_hydrolase-like_dom_sf"/>
</dbReference>
<dbReference type="InterPro" id="IPR045121">
    <property type="entry name" value="CoAse"/>
</dbReference>
<dbReference type="Gene3D" id="3.90.79.10">
    <property type="entry name" value="Nucleoside Triphosphate Pyrophosphohydrolase"/>
    <property type="match status" value="1"/>
</dbReference>
<organism evidence="9">
    <name type="scientific">mine drainage metagenome</name>
    <dbReference type="NCBI Taxonomy" id="410659"/>
    <lineage>
        <taxon>unclassified sequences</taxon>
        <taxon>metagenomes</taxon>
        <taxon>ecological metagenomes</taxon>
    </lineage>
</organism>
<evidence type="ECO:0000256" key="7">
    <source>
        <dbReference type="SAM" id="MobiDB-lite"/>
    </source>
</evidence>
<proteinExistence type="predicted"/>
<reference evidence="9" key="2">
    <citation type="journal article" date="2014" name="ISME J.">
        <title>Microbial stratification in low pH oxic and suboxic macroscopic growths along an acid mine drainage.</title>
        <authorList>
            <person name="Mendez-Garcia C."/>
            <person name="Mesa V."/>
            <person name="Sprenger R.R."/>
            <person name="Richter M."/>
            <person name="Diez M.S."/>
            <person name="Solano J."/>
            <person name="Bargiela R."/>
            <person name="Golyshina O.V."/>
            <person name="Manteca A."/>
            <person name="Ramos J.L."/>
            <person name="Gallego J.R."/>
            <person name="Llorente I."/>
            <person name="Martins Dos Santos V.A."/>
            <person name="Jensen O.N."/>
            <person name="Pelaez A.I."/>
            <person name="Sanchez J."/>
            <person name="Ferrer M."/>
        </authorList>
    </citation>
    <scope>NUCLEOTIDE SEQUENCE</scope>
</reference>
<feature type="domain" description="Nudix hydrolase" evidence="8">
    <location>
        <begin position="27"/>
        <end position="167"/>
    </location>
</feature>
<dbReference type="SUPFAM" id="SSF55811">
    <property type="entry name" value="Nudix"/>
    <property type="match status" value="1"/>
</dbReference>
<evidence type="ECO:0000313" key="9">
    <source>
        <dbReference type="EMBL" id="EQD43581.1"/>
    </source>
</evidence>
<evidence type="ECO:0000256" key="2">
    <source>
        <dbReference type="ARBA" id="ARBA00001946"/>
    </source>
</evidence>
<name>T0Z6D6_9ZZZZ</name>
<dbReference type="AlphaFoldDB" id="T0Z6D6"/>
<dbReference type="GO" id="GO:0046872">
    <property type="term" value="F:metal ion binding"/>
    <property type="evidence" value="ECO:0007669"/>
    <property type="project" value="UniProtKB-KW"/>
</dbReference>
<gene>
    <name evidence="9" type="ORF">B2A_09826</name>
</gene>
<comment type="cofactor">
    <cofactor evidence="1">
        <name>Mn(2+)</name>
        <dbReference type="ChEBI" id="CHEBI:29035"/>
    </cofactor>
</comment>
<accession>T0Z6D6</accession>
<dbReference type="InterPro" id="IPR000086">
    <property type="entry name" value="NUDIX_hydrolase_dom"/>
</dbReference>
<feature type="region of interest" description="Disordered" evidence="7">
    <location>
        <begin position="195"/>
        <end position="223"/>
    </location>
</feature>
<keyword evidence="3" id="KW-0479">Metal-binding</keyword>
<evidence type="ECO:0000256" key="3">
    <source>
        <dbReference type="ARBA" id="ARBA00022723"/>
    </source>
</evidence>
<dbReference type="GO" id="GO:0010945">
    <property type="term" value="F:coenzyme A diphosphatase activity"/>
    <property type="evidence" value="ECO:0007669"/>
    <property type="project" value="InterPro"/>
</dbReference>
<sequence>MTAPEPPFGAAVDRWLARFPAEDPPAASAEAAVTIVLRPEEEDVGTLLIERTVRARDPASGQVALPGGHVDPEDPSLAGTALRELEEEVGLGIADLAGPPRYVRTLLAQRFGLRVGVFAAALGPTPRRAFPGDPDEVAHVFWLPRRALEETRRVVYETSRGPLEVPATVFEGHVLWGFTRRVLREFFGLPIEEIGAPGLPPTGADADERGRPPSPRNSGPSPL</sequence>
<dbReference type="PANTHER" id="PTHR12992">
    <property type="entry name" value="NUDIX HYDROLASE"/>
    <property type="match status" value="1"/>
</dbReference>
<comment type="cofactor">
    <cofactor evidence="2">
        <name>Mg(2+)</name>
        <dbReference type="ChEBI" id="CHEBI:18420"/>
    </cofactor>
</comment>
<evidence type="ECO:0000256" key="6">
    <source>
        <dbReference type="ARBA" id="ARBA00023211"/>
    </source>
</evidence>
<evidence type="ECO:0000259" key="8">
    <source>
        <dbReference type="PROSITE" id="PS51462"/>
    </source>
</evidence>
<dbReference type="PANTHER" id="PTHR12992:SF11">
    <property type="entry name" value="MITOCHONDRIAL COENZYME A DIPHOSPHATASE NUDT8"/>
    <property type="match status" value="1"/>
</dbReference>
<evidence type="ECO:0000256" key="4">
    <source>
        <dbReference type="ARBA" id="ARBA00022801"/>
    </source>
</evidence>
<protein>
    <submittedName>
        <fullName evidence="9">NUDIX hydrolase</fullName>
    </submittedName>
</protein>
<dbReference type="CDD" id="cd03426">
    <property type="entry name" value="NUDIX_CoAse_Nudt7"/>
    <property type="match status" value="1"/>
</dbReference>
<dbReference type="EMBL" id="AUZZ01007094">
    <property type="protein sequence ID" value="EQD43581.1"/>
    <property type="molecule type" value="Genomic_DNA"/>
</dbReference>
<dbReference type="Pfam" id="PF00293">
    <property type="entry name" value="NUDIX"/>
    <property type="match status" value="1"/>
</dbReference>
<evidence type="ECO:0000256" key="1">
    <source>
        <dbReference type="ARBA" id="ARBA00001936"/>
    </source>
</evidence>
<dbReference type="PROSITE" id="PS51462">
    <property type="entry name" value="NUDIX"/>
    <property type="match status" value="1"/>
</dbReference>
<comment type="caution">
    <text evidence="9">The sequence shown here is derived from an EMBL/GenBank/DDBJ whole genome shotgun (WGS) entry which is preliminary data.</text>
</comment>